<accession>A0AAV4DZK0</accession>
<name>A0AAV4DZK0_9GAST</name>
<dbReference type="EMBL" id="BLXT01008499">
    <property type="protein sequence ID" value="GFO49698.1"/>
    <property type="molecule type" value="Genomic_DNA"/>
</dbReference>
<reference evidence="2 3" key="1">
    <citation type="journal article" date="2021" name="Elife">
        <title>Chloroplast acquisition without the gene transfer in kleptoplastic sea slugs, Plakobranchus ocellatus.</title>
        <authorList>
            <person name="Maeda T."/>
            <person name="Takahashi S."/>
            <person name="Yoshida T."/>
            <person name="Shimamura S."/>
            <person name="Takaki Y."/>
            <person name="Nagai Y."/>
            <person name="Toyoda A."/>
            <person name="Suzuki Y."/>
            <person name="Arimoto A."/>
            <person name="Ishii H."/>
            <person name="Satoh N."/>
            <person name="Nishiyama T."/>
            <person name="Hasebe M."/>
            <person name="Maruyama T."/>
            <person name="Minagawa J."/>
            <person name="Obokata J."/>
            <person name="Shigenobu S."/>
        </authorList>
    </citation>
    <scope>NUCLEOTIDE SEQUENCE [LARGE SCALE GENOMIC DNA]</scope>
</reference>
<evidence type="ECO:0000256" key="1">
    <source>
        <dbReference type="SAM" id="MobiDB-lite"/>
    </source>
</evidence>
<gene>
    <name evidence="2" type="ORF">PoB_007620300</name>
</gene>
<evidence type="ECO:0000313" key="3">
    <source>
        <dbReference type="Proteomes" id="UP000735302"/>
    </source>
</evidence>
<sequence length="80" mass="8690">MNVHAALSIFCSVLKGERYRSSHRAEGSGRRPASCEPVPGASGHTSVLIKTSQLTAYLMVRLLSTVNSLQLDHAEHSQSR</sequence>
<comment type="caution">
    <text evidence="2">The sequence shown here is derived from an EMBL/GenBank/DDBJ whole genome shotgun (WGS) entry which is preliminary data.</text>
</comment>
<organism evidence="2 3">
    <name type="scientific">Plakobranchus ocellatus</name>
    <dbReference type="NCBI Taxonomy" id="259542"/>
    <lineage>
        <taxon>Eukaryota</taxon>
        <taxon>Metazoa</taxon>
        <taxon>Spiralia</taxon>
        <taxon>Lophotrochozoa</taxon>
        <taxon>Mollusca</taxon>
        <taxon>Gastropoda</taxon>
        <taxon>Heterobranchia</taxon>
        <taxon>Euthyneura</taxon>
        <taxon>Panpulmonata</taxon>
        <taxon>Sacoglossa</taxon>
        <taxon>Placobranchoidea</taxon>
        <taxon>Plakobranchidae</taxon>
        <taxon>Plakobranchus</taxon>
    </lineage>
</organism>
<evidence type="ECO:0000313" key="2">
    <source>
        <dbReference type="EMBL" id="GFO49698.1"/>
    </source>
</evidence>
<protein>
    <submittedName>
        <fullName evidence="2">Uncharacterized protein</fullName>
    </submittedName>
</protein>
<dbReference type="AlphaFoldDB" id="A0AAV4DZK0"/>
<proteinExistence type="predicted"/>
<dbReference type="Proteomes" id="UP000735302">
    <property type="component" value="Unassembled WGS sequence"/>
</dbReference>
<keyword evidence="3" id="KW-1185">Reference proteome</keyword>
<feature type="region of interest" description="Disordered" evidence="1">
    <location>
        <begin position="21"/>
        <end position="42"/>
    </location>
</feature>